<feature type="region of interest" description="Disordered" evidence="2">
    <location>
        <begin position="1"/>
        <end position="32"/>
    </location>
</feature>
<dbReference type="InParanoid" id="A0A1S3C482"/>
<dbReference type="SMR" id="A0A1S3C482"/>
<evidence type="ECO:0000313" key="4">
    <source>
        <dbReference type="Proteomes" id="UP001652600"/>
    </source>
</evidence>
<evidence type="ECO:0000256" key="2">
    <source>
        <dbReference type="SAM" id="MobiDB-lite"/>
    </source>
</evidence>
<dbReference type="Pfam" id="PF13837">
    <property type="entry name" value="Myb_DNA-bind_4"/>
    <property type="match status" value="1"/>
</dbReference>
<protein>
    <submittedName>
        <fullName evidence="5">Trihelix transcription factor PTL-like isoform X1</fullName>
    </submittedName>
</protein>
<name>A0A1S3C482_CUCME</name>
<feature type="region of interest" description="Disordered" evidence="2">
    <location>
        <begin position="180"/>
        <end position="249"/>
    </location>
</feature>
<dbReference type="InterPro" id="IPR044822">
    <property type="entry name" value="Myb_DNA-bind_4"/>
</dbReference>
<feature type="compositionally biased region" description="Low complexity" evidence="2">
    <location>
        <begin position="1"/>
        <end position="10"/>
    </location>
</feature>
<dbReference type="RefSeq" id="XP_008456886.2">
    <property type="nucleotide sequence ID" value="XM_008458664.3"/>
</dbReference>
<keyword evidence="4" id="KW-1185">Reference proteome</keyword>
<gene>
    <name evidence="5" type="primary">LOC103496697</name>
</gene>
<feature type="compositionally biased region" description="Polar residues" evidence="2">
    <location>
        <begin position="182"/>
        <end position="191"/>
    </location>
</feature>
<dbReference type="Proteomes" id="UP001652600">
    <property type="component" value="Chromosome 10"/>
</dbReference>
<evidence type="ECO:0000256" key="1">
    <source>
        <dbReference type="SAM" id="Coils"/>
    </source>
</evidence>
<feature type="region of interest" description="Disordered" evidence="2">
    <location>
        <begin position="371"/>
        <end position="394"/>
    </location>
</feature>
<dbReference type="PANTHER" id="PTHR33492">
    <property type="entry name" value="OSJNBA0043A12.37 PROTEIN-RELATED"/>
    <property type="match status" value="1"/>
</dbReference>
<feature type="compositionally biased region" description="Pro residues" evidence="2">
    <location>
        <begin position="197"/>
        <end position="210"/>
    </location>
</feature>
<accession>A0A1S3C482</accession>
<dbReference type="Gene3D" id="1.10.10.60">
    <property type="entry name" value="Homeodomain-like"/>
    <property type="match status" value="1"/>
</dbReference>
<feature type="compositionally biased region" description="Low complexity" evidence="2">
    <location>
        <begin position="382"/>
        <end position="394"/>
    </location>
</feature>
<dbReference type="PROSITE" id="PS50090">
    <property type="entry name" value="MYB_LIKE"/>
    <property type="match status" value="1"/>
</dbReference>
<dbReference type="Gramene" id="MELO3C020079.2.1">
    <property type="protein sequence ID" value="MELO3C020079.2.1"/>
    <property type="gene ID" value="MELO3C020079.2"/>
</dbReference>
<organism evidence="4 5">
    <name type="scientific">Cucumis melo</name>
    <name type="common">Muskmelon</name>
    <dbReference type="NCBI Taxonomy" id="3656"/>
    <lineage>
        <taxon>Eukaryota</taxon>
        <taxon>Viridiplantae</taxon>
        <taxon>Streptophyta</taxon>
        <taxon>Embryophyta</taxon>
        <taxon>Tracheophyta</taxon>
        <taxon>Spermatophyta</taxon>
        <taxon>Magnoliopsida</taxon>
        <taxon>eudicotyledons</taxon>
        <taxon>Gunneridae</taxon>
        <taxon>Pentapetalae</taxon>
        <taxon>rosids</taxon>
        <taxon>fabids</taxon>
        <taxon>Cucurbitales</taxon>
        <taxon>Cucurbitaceae</taxon>
        <taxon>Benincaseae</taxon>
        <taxon>Cucumis</taxon>
    </lineage>
</organism>
<dbReference type="GeneID" id="103496697"/>
<proteinExistence type="predicted"/>
<dbReference type="InterPro" id="IPR001005">
    <property type="entry name" value="SANT/Myb"/>
</dbReference>
<dbReference type="PANTHER" id="PTHR33492:SF11">
    <property type="entry name" value="OS04G0670900 PROTEIN"/>
    <property type="match status" value="1"/>
</dbReference>
<keyword evidence="1" id="KW-0175">Coiled coil</keyword>
<evidence type="ECO:0000313" key="5">
    <source>
        <dbReference type="RefSeq" id="XP_008456886.2"/>
    </source>
</evidence>
<evidence type="ECO:0000259" key="3">
    <source>
        <dbReference type="PROSITE" id="PS50090"/>
    </source>
</evidence>
<dbReference type="AlphaFoldDB" id="A0A1S3C482"/>
<reference evidence="5" key="1">
    <citation type="submission" date="2025-08" db="UniProtKB">
        <authorList>
            <consortium name="RefSeq"/>
        </authorList>
    </citation>
    <scope>IDENTIFICATION</scope>
    <source>
        <tissue evidence="5">Stem</tissue>
    </source>
</reference>
<dbReference type="KEGG" id="cmo:103496697"/>
<dbReference type="eggNOG" id="ENOG502QRBY">
    <property type="taxonomic scope" value="Eukaryota"/>
</dbReference>
<feature type="coiled-coil region" evidence="1">
    <location>
        <begin position="331"/>
        <end position="365"/>
    </location>
</feature>
<sequence length="394" mass="44629">MSDPPTTSSEPPHHHQQQQHLPRLPVIHGGASGATRMNTAAATSSSAVIVREYRKGNWTLQETMILITAKKLDDERRNKANLGPSTVDPAARKGGELRWKWVENYCWSHGCQRSQNQCNDKWDNLLRDYKKVREYESRACDQQIPSYWKMEKHERKDKNLPSNMAFEVYQALNDVVQRKFSQKPSNSSNTGILLLPLPAPPPSALLPPPTATNSPQLSESSSSGTESSEKKEKMEAKRRKMEDNIGRRIERSVSALGQTLHSCEEQREIRHQQLMELRKRRLQIEETRNHIHRQGIADLVAAVANLSAGIDNNRRGRSEGYESCLYSGEEVRILKEQNEAMQAELMNVKNELSQLRDQMPSLMQTMMHSMIHNIPPPPPPSTSSMDPSGSGRDA</sequence>
<feature type="domain" description="Myb-like" evidence="3">
    <location>
        <begin position="50"/>
        <end position="126"/>
    </location>
</feature>
<feature type="compositionally biased region" description="Basic and acidic residues" evidence="2">
    <location>
        <begin position="227"/>
        <end position="249"/>
    </location>
</feature>